<accession>A0A1G4E7Y5</accession>
<dbReference type="AlphaFoldDB" id="A0A1G4E7Y5"/>
<reference evidence="2 3" key="1">
    <citation type="submission" date="2016-07" db="EMBL/GenBank/DDBJ databases">
        <authorList>
            <consortium name="Pathogen Informatics"/>
        </authorList>
    </citation>
    <scope>NUCLEOTIDE SEQUENCE [LARGE SCALE GENOMIC DNA]</scope>
</reference>
<dbReference type="Pfam" id="PF05795">
    <property type="entry name" value="Plasmodium_Vir"/>
    <property type="match status" value="1"/>
</dbReference>
<dbReference type="VEuPathDB" id="PlasmoDB:PVP01_0402400"/>
<gene>
    <name evidence="2" type="ORF">PVC01_000077300</name>
</gene>
<keyword evidence="1" id="KW-0472">Membrane</keyword>
<evidence type="ECO:0000313" key="3">
    <source>
        <dbReference type="Proteomes" id="UP000305196"/>
    </source>
</evidence>
<dbReference type="Proteomes" id="UP000305196">
    <property type="component" value="Unassembled WGS sequence"/>
</dbReference>
<dbReference type="InterPro" id="IPR008780">
    <property type="entry name" value="Plasmodium_Vir"/>
</dbReference>
<name>A0A1G4E7Y5_PLAVI</name>
<keyword evidence="1" id="KW-1133">Transmembrane helix</keyword>
<dbReference type="EMBL" id="FLYI01000231">
    <property type="protein sequence ID" value="SCA60504.1"/>
    <property type="molecule type" value="Genomic_DNA"/>
</dbReference>
<dbReference type="VEuPathDB" id="PlasmoDB:PVX_031690"/>
<proteinExistence type="predicted"/>
<keyword evidence="1" id="KW-0812">Transmembrane</keyword>
<sequence length="317" mass="36453">MSCIPQIKNDSYDFFEKLENYINKANADQSEDASGDISAKCDNFSKAWKNSFKNKQIAKNVCEELIKLYKSLDKIKGESQCPMDSKNDCNFFNYWVNFKISKSRLNESVCIEDIYNGIESQFTGSDFYNMFDDGVIYDITKDELDKMNILYNLYEKYTKLNAVIDSTIDLDKESFLSLSTACCTDYNDANYTCNGGNNNDSKFCEKLKTFQSKYEGLQNKIDQNRPEYSDFFKSLSKCPNNKIITTAVTGSIVGLIPLLGILYKFTPMGQVLRSKIGILNNNISNNEEDKTKMSLMDQENEQFRFQQGTYNIKYQSL</sequence>
<dbReference type="VEuPathDB" id="PlasmoDB:PVPAM_000021800"/>
<evidence type="ECO:0000256" key="1">
    <source>
        <dbReference type="SAM" id="Phobius"/>
    </source>
</evidence>
<evidence type="ECO:0000313" key="2">
    <source>
        <dbReference type="EMBL" id="SCA60504.1"/>
    </source>
</evidence>
<dbReference type="VEuPathDB" id="PlasmoDB:PVW1_050046200"/>
<protein>
    <submittedName>
        <fullName evidence="2">Vir protein, putative</fullName>
    </submittedName>
</protein>
<feature type="transmembrane region" description="Helical" evidence="1">
    <location>
        <begin position="243"/>
        <end position="265"/>
    </location>
</feature>
<organism evidence="2 3">
    <name type="scientific">Plasmodium vivax</name>
    <name type="common">malaria parasite P. vivax</name>
    <dbReference type="NCBI Taxonomy" id="5855"/>
    <lineage>
        <taxon>Eukaryota</taxon>
        <taxon>Sar</taxon>
        <taxon>Alveolata</taxon>
        <taxon>Apicomplexa</taxon>
        <taxon>Aconoidasida</taxon>
        <taxon>Haemosporida</taxon>
        <taxon>Plasmodiidae</taxon>
        <taxon>Plasmodium</taxon>
        <taxon>Plasmodium (Plasmodium)</taxon>
    </lineage>
</organism>